<dbReference type="EMBL" id="SZQA01000033">
    <property type="protein sequence ID" value="TKK84656.1"/>
    <property type="molecule type" value="Genomic_DNA"/>
</dbReference>
<dbReference type="Proteomes" id="UP000308705">
    <property type="component" value="Unassembled WGS sequence"/>
</dbReference>
<organism evidence="1 2">
    <name type="scientific">Herbidospora galbida</name>
    <dbReference type="NCBI Taxonomy" id="2575442"/>
    <lineage>
        <taxon>Bacteria</taxon>
        <taxon>Bacillati</taxon>
        <taxon>Actinomycetota</taxon>
        <taxon>Actinomycetes</taxon>
        <taxon>Streptosporangiales</taxon>
        <taxon>Streptosporangiaceae</taxon>
        <taxon>Herbidospora</taxon>
    </lineage>
</organism>
<dbReference type="RefSeq" id="WP_137250240.1">
    <property type="nucleotide sequence ID" value="NZ_SZQA01000033.1"/>
</dbReference>
<protein>
    <submittedName>
        <fullName evidence="1">Uncharacterized protein</fullName>
    </submittedName>
</protein>
<proteinExistence type="predicted"/>
<dbReference type="AlphaFoldDB" id="A0A4U3MAP8"/>
<dbReference type="OrthoDB" id="877829at2"/>
<evidence type="ECO:0000313" key="1">
    <source>
        <dbReference type="EMBL" id="TKK84656.1"/>
    </source>
</evidence>
<accession>A0A4U3MAP8</accession>
<name>A0A4U3MAP8_9ACTN</name>
<dbReference type="SUPFAM" id="SSF52540">
    <property type="entry name" value="P-loop containing nucleoside triphosphate hydrolases"/>
    <property type="match status" value="1"/>
</dbReference>
<keyword evidence="2" id="KW-1185">Reference proteome</keyword>
<reference evidence="1 2" key="1">
    <citation type="submission" date="2019-04" db="EMBL/GenBank/DDBJ databases">
        <title>Herbidospora sp. NEAU-GS14.nov., a novel actinomycete isolated from soil.</title>
        <authorList>
            <person name="Han L."/>
        </authorList>
    </citation>
    <scope>NUCLEOTIDE SEQUENCE [LARGE SCALE GENOMIC DNA]</scope>
    <source>
        <strain evidence="1 2">NEAU-GS14</strain>
    </source>
</reference>
<dbReference type="InterPro" id="IPR027417">
    <property type="entry name" value="P-loop_NTPase"/>
</dbReference>
<dbReference type="Gene3D" id="3.40.50.300">
    <property type="entry name" value="P-loop containing nucleotide triphosphate hydrolases"/>
    <property type="match status" value="1"/>
</dbReference>
<gene>
    <name evidence="1" type="ORF">FDA94_29005</name>
</gene>
<evidence type="ECO:0000313" key="2">
    <source>
        <dbReference type="Proteomes" id="UP000308705"/>
    </source>
</evidence>
<sequence length="235" mass="26024">MSKVLALYGYGGVGKDTLASLLKLQHGYHRIAFANQVRELAKAVNPRVIEDADGKSIHLNEVVYELGWDLAKRMFPEVRKLLQDLGEGARTVIDQDVWLTQPLKIANNREKVVITDLRYPNELKALVDAHSHVVSVHVIREGVGPVNQHISEKAADWVPDIVIDLSECSLEGMPKVAAELVDRAERHWRDRANQIEKESALKVAAKVMGTNYSPGAVAAMASAQRGAWKHLSGEQ</sequence>
<comment type="caution">
    <text evidence="1">The sequence shown here is derived from an EMBL/GenBank/DDBJ whole genome shotgun (WGS) entry which is preliminary data.</text>
</comment>